<comment type="caution">
    <text evidence="3">The sequence shown here is derived from an EMBL/GenBank/DDBJ whole genome shotgun (WGS) entry which is preliminary data.</text>
</comment>
<evidence type="ECO:0000256" key="1">
    <source>
        <dbReference type="SAM" id="MobiDB-lite"/>
    </source>
</evidence>
<dbReference type="Proteomes" id="UP001063816">
    <property type="component" value="Unassembled WGS sequence"/>
</dbReference>
<feature type="region of interest" description="Disordered" evidence="1">
    <location>
        <begin position="28"/>
        <end position="136"/>
    </location>
</feature>
<feature type="signal peptide" evidence="2">
    <location>
        <begin position="1"/>
        <end position="24"/>
    </location>
</feature>
<protein>
    <submittedName>
        <fullName evidence="3">YbgS-like family protein</fullName>
    </submittedName>
</protein>
<evidence type="ECO:0000313" key="3">
    <source>
        <dbReference type="EMBL" id="MCU6663774.1"/>
    </source>
</evidence>
<accession>A0A9J6Q290</accession>
<organism evidence="3 4">
    <name type="scientific">Silvania hatchlandensis</name>
    <dbReference type="NCBI Taxonomy" id="2926469"/>
    <lineage>
        <taxon>Bacteria</taxon>
        <taxon>Pseudomonadati</taxon>
        <taxon>Pseudomonadota</taxon>
        <taxon>Gammaproteobacteria</taxon>
        <taxon>Enterobacterales</taxon>
        <taxon>Enterobacteriaceae</taxon>
        <taxon>Silvania</taxon>
    </lineage>
</organism>
<feature type="compositionally biased region" description="Basic and acidic residues" evidence="1">
    <location>
        <begin position="126"/>
        <end position="136"/>
    </location>
</feature>
<gene>
    <name evidence="3" type="ORF">M8014_05370</name>
</gene>
<feature type="compositionally biased region" description="Polar residues" evidence="1">
    <location>
        <begin position="55"/>
        <end position="66"/>
    </location>
</feature>
<sequence>MKMTKLTTLFLTATLTLASGAALAADQTQGSENGNGQANAAADAGALAPDAHQNLAPNNVDNSQINTGSGTGTGTSTGGTMLHPNGTNSTMDNHDGMTKDEVHKNSMCKDGKCPDMNNKVDNTSTDAERKTDGTSQ</sequence>
<keyword evidence="4" id="KW-1185">Reference proteome</keyword>
<dbReference type="EMBL" id="JAMGZK010000041">
    <property type="protein sequence ID" value="MCU6663774.1"/>
    <property type="molecule type" value="Genomic_DNA"/>
</dbReference>
<reference evidence="3" key="1">
    <citation type="submission" date="2022-05" db="EMBL/GenBank/DDBJ databases">
        <title>Description of a novel species of Leclercia; Leclercia tamurae and the Proposal for a Novel Genus Silvania gen. nov. Containing Two Novel Species Silvania hatchlandensis sp. nov. and Silvania confinis sp. nov. Isolated from the Rhizosphere of Oak.</title>
        <authorList>
            <person name="Maddock D.W."/>
            <person name="Brady C.L."/>
            <person name="Denman S."/>
            <person name="Arnold D."/>
        </authorList>
    </citation>
    <scope>NUCLEOTIDE SEQUENCE</scope>
    <source>
        <strain evidence="3">H19S6</strain>
    </source>
</reference>
<proteinExistence type="predicted"/>
<feature type="chain" id="PRO_5039940888" evidence="2">
    <location>
        <begin position="25"/>
        <end position="136"/>
    </location>
</feature>
<keyword evidence="2" id="KW-0732">Signal</keyword>
<name>A0A9J6Q290_9ENTR</name>
<dbReference type="InterPro" id="IPR020363">
    <property type="entry name" value="Uncharacterised_YbgS"/>
</dbReference>
<evidence type="ECO:0000313" key="4">
    <source>
        <dbReference type="Proteomes" id="UP001063816"/>
    </source>
</evidence>
<feature type="compositionally biased region" description="Basic and acidic residues" evidence="1">
    <location>
        <begin position="92"/>
        <end position="113"/>
    </location>
</feature>
<dbReference type="AlphaFoldDB" id="A0A9J6Q290"/>
<dbReference type="Pfam" id="PF13985">
    <property type="entry name" value="YbgS"/>
    <property type="match status" value="1"/>
</dbReference>
<dbReference type="RefSeq" id="WP_271281607.1">
    <property type="nucleotide sequence ID" value="NZ_JAMGZK010000041.1"/>
</dbReference>
<feature type="compositionally biased region" description="Low complexity" evidence="1">
    <location>
        <begin position="34"/>
        <end position="51"/>
    </location>
</feature>
<evidence type="ECO:0000256" key="2">
    <source>
        <dbReference type="SAM" id="SignalP"/>
    </source>
</evidence>